<dbReference type="GO" id="GO:0046872">
    <property type="term" value="F:metal ion binding"/>
    <property type="evidence" value="ECO:0007669"/>
    <property type="project" value="UniProtKB-KW"/>
</dbReference>
<evidence type="ECO:0000256" key="1">
    <source>
        <dbReference type="ARBA" id="ARBA00001966"/>
    </source>
</evidence>
<evidence type="ECO:0000259" key="7">
    <source>
        <dbReference type="Pfam" id="PF04055"/>
    </source>
</evidence>
<keyword evidence="9" id="KW-1185">Reference proteome</keyword>
<accession>A0A0A2E971</accession>
<keyword evidence="4" id="KW-0479">Metal-binding</keyword>
<keyword evidence="5" id="KW-0408">Iron</keyword>
<keyword evidence="6" id="KW-0411">Iron-sulfur</keyword>
<organism evidence="8 9">
    <name type="scientific">Porphyromonas macacae</name>
    <dbReference type="NCBI Taxonomy" id="28115"/>
    <lineage>
        <taxon>Bacteria</taxon>
        <taxon>Pseudomonadati</taxon>
        <taxon>Bacteroidota</taxon>
        <taxon>Bacteroidia</taxon>
        <taxon>Bacteroidales</taxon>
        <taxon>Porphyromonadaceae</taxon>
        <taxon>Porphyromonas</taxon>
    </lineage>
</organism>
<dbReference type="EMBL" id="JRFA01000006">
    <property type="protein sequence ID" value="KGN75438.1"/>
    <property type="molecule type" value="Genomic_DNA"/>
</dbReference>
<evidence type="ECO:0000313" key="8">
    <source>
        <dbReference type="EMBL" id="KGN75438.1"/>
    </source>
</evidence>
<keyword evidence="2" id="KW-0004">4Fe-4S</keyword>
<reference evidence="8 9" key="1">
    <citation type="submission" date="2014-09" db="EMBL/GenBank/DDBJ databases">
        <title>Draft Genome Sequence of Porphyromonas macacae COT-192_OH2859.</title>
        <authorList>
            <person name="Wallis C."/>
            <person name="Deusch O."/>
            <person name="O'Flynn C."/>
            <person name="Davis I."/>
            <person name="Horsfall A."/>
            <person name="Kirkwood N."/>
            <person name="Harris S."/>
            <person name="Eisen J.A."/>
            <person name="Coil D.A."/>
            <person name="Darling A.E."/>
            <person name="Jospin G."/>
            <person name="Alexiev A."/>
        </authorList>
    </citation>
    <scope>NUCLEOTIDE SEQUENCE [LARGE SCALE GENOMIC DNA]</scope>
    <source>
        <strain evidence="9">COT-192 OH2859</strain>
    </source>
</reference>
<dbReference type="RefSeq" id="WP_036872896.1">
    <property type="nucleotide sequence ID" value="NZ_JASBZX010000018.1"/>
</dbReference>
<comment type="cofactor">
    <cofactor evidence="1">
        <name>[4Fe-4S] cluster</name>
        <dbReference type="ChEBI" id="CHEBI:49883"/>
    </cofactor>
</comment>
<keyword evidence="3" id="KW-0949">S-adenosyl-L-methionine</keyword>
<dbReference type="SUPFAM" id="SSF102114">
    <property type="entry name" value="Radical SAM enzymes"/>
    <property type="match status" value="1"/>
</dbReference>
<protein>
    <recommendedName>
        <fullName evidence="7">Radical SAM core domain-containing protein</fullName>
    </recommendedName>
</protein>
<evidence type="ECO:0000256" key="2">
    <source>
        <dbReference type="ARBA" id="ARBA00022485"/>
    </source>
</evidence>
<feature type="domain" description="Radical SAM core" evidence="7">
    <location>
        <begin position="89"/>
        <end position="257"/>
    </location>
</feature>
<evidence type="ECO:0000313" key="9">
    <source>
        <dbReference type="Proteomes" id="UP000030103"/>
    </source>
</evidence>
<dbReference type="CDD" id="cd01335">
    <property type="entry name" value="Radical_SAM"/>
    <property type="match status" value="1"/>
</dbReference>
<dbReference type="AlphaFoldDB" id="A0A0A2E971"/>
<dbReference type="Pfam" id="PF04055">
    <property type="entry name" value="Radical_SAM"/>
    <property type="match status" value="1"/>
</dbReference>
<evidence type="ECO:0000256" key="6">
    <source>
        <dbReference type="ARBA" id="ARBA00023014"/>
    </source>
</evidence>
<evidence type="ECO:0000256" key="3">
    <source>
        <dbReference type="ARBA" id="ARBA00022691"/>
    </source>
</evidence>
<name>A0A0A2E971_9PORP</name>
<dbReference type="SFLD" id="SFLDG01067">
    <property type="entry name" value="SPASM/twitch_domain_containing"/>
    <property type="match status" value="1"/>
</dbReference>
<proteinExistence type="predicted"/>
<dbReference type="InterPro" id="IPR058240">
    <property type="entry name" value="rSAM_sf"/>
</dbReference>
<dbReference type="Gene3D" id="3.20.20.70">
    <property type="entry name" value="Aldolase class I"/>
    <property type="match status" value="1"/>
</dbReference>
<evidence type="ECO:0000256" key="4">
    <source>
        <dbReference type="ARBA" id="ARBA00022723"/>
    </source>
</evidence>
<evidence type="ECO:0000256" key="5">
    <source>
        <dbReference type="ARBA" id="ARBA00023004"/>
    </source>
</evidence>
<dbReference type="SFLD" id="SFLDS00029">
    <property type="entry name" value="Radical_SAM"/>
    <property type="match status" value="1"/>
</dbReference>
<gene>
    <name evidence="8" type="ORF">HQ47_01775</name>
</gene>
<dbReference type="PANTHER" id="PTHR43787">
    <property type="entry name" value="FEMO COFACTOR BIOSYNTHESIS PROTEIN NIFB-RELATED"/>
    <property type="match status" value="1"/>
</dbReference>
<dbReference type="PANTHER" id="PTHR43787:SF3">
    <property type="entry name" value="ARYLSULFATASE REGULATORY PROTEIN"/>
    <property type="match status" value="1"/>
</dbReference>
<dbReference type="STRING" id="28115.HQ47_01775"/>
<dbReference type="InterPro" id="IPR007197">
    <property type="entry name" value="rSAM"/>
</dbReference>
<dbReference type="UniPathway" id="UPA00782"/>
<dbReference type="GO" id="GO:0051539">
    <property type="term" value="F:4 iron, 4 sulfur cluster binding"/>
    <property type="evidence" value="ECO:0007669"/>
    <property type="project" value="UniProtKB-KW"/>
</dbReference>
<dbReference type="InterPro" id="IPR013785">
    <property type="entry name" value="Aldolase_TIM"/>
</dbReference>
<sequence length="422" mass="49533">MKRSRYAIFYTKYGKFYIYHQLSKALIEVDTELYMALLNSQLEIIPNDIKEYLLDICILVDKRIEESDAVKVANYRCRYNTDYLRVTILPTLDCNFRCWYCYEEHKVSKMSKEGMSSIFEFIKREALLRSKKRIVLDWFGGEPLICFNNVIYPLSKQLRDWCHKHNICFHSMTTTNGSLLNENVALKMNEIGLTQFQITLDGGKEFHNKTRFSSTMKDSYSRIVKNIHIICRQICDSNVDLRINYTPENVQSLLPILDDFDHDVRHQIRISPHVVWQNSDKIMSLVDIIKRFTDKALEKGYSTTTELNQTRCTSCYTENADQYVINYDLSVYKCTARDFNEKFSIGKILLDGRFSPNGLYYKYLVEESPFCNEECLECEILPSCLYATSCLQKKIEGRKPSCCKKFILDNIHGIIERKISEL</sequence>
<dbReference type="Proteomes" id="UP000030103">
    <property type="component" value="Unassembled WGS sequence"/>
</dbReference>
<comment type="caution">
    <text evidence="8">The sequence shown here is derived from an EMBL/GenBank/DDBJ whole genome shotgun (WGS) entry which is preliminary data.</text>
</comment>
<dbReference type="OrthoDB" id="9808591at2"/>
<dbReference type="GO" id="GO:0003824">
    <property type="term" value="F:catalytic activity"/>
    <property type="evidence" value="ECO:0007669"/>
    <property type="project" value="InterPro"/>
</dbReference>